<name>A0A2Z6RV26_9GLOM</name>
<organism evidence="1 2">
    <name type="scientific">Rhizophagus clarus</name>
    <dbReference type="NCBI Taxonomy" id="94130"/>
    <lineage>
        <taxon>Eukaryota</taxon>
        <taxon>Fungi</taxon>
        <taxon>Fungi incertae sedis</taxon>
        <taxon>Mucoromycota</taxon>
        <taxon>Glomeromycotina</taxon>
        <taxon>Glomeromycetes</taxon>
        <taxon>Glomerales</taxon>
        <taxon>Glomeraceae</taxon>
        <taxon>Rhizophagus</taxon>
    </lineage>
</organism>
<dbReference type="Gene3D" id="3.30.342.10">
    <property type="entry name" value="DNA Polymerase, chain B, domain 1"/>
    <property type="match status" value="1"/>
</dbReference>
<gene>
    <name evidence="1" type="ORF">RclHR1_38210001</name>
</gene>
<dbReference type="InterPro" id="IPR012337">
    <property type="entry name" value="RNaseH-like_sf"/>
</dbReference>
<protein>
    <submittedName>
        <fullName evidence="1">Uncharacterized protein</fullName>
    </submittedName>
</protein>
<sequence length="214" mass="24086">MHTPTISDQNCGTGPLAYYNSAGPLTGIPLRNDIVAEFDNGMTAILQQSLSGKQPIHFMPTEVSDDTSEYVNGISSYILRITGTLINGQKAVVKITGIKPFFDVEVPEEMPLSTFKTRLVNILSNTLKGTSKFGIENISAFPLQGYHTDKKLYIRIITWNQFDRYNALKAVREVSIRTASDDLTPIYYYRKVACEKRLPLSSWATLSNYFHEYI</sequence>
<comment type="caution">
    <text evidence="1">The sequence shown here is derived from an EMBL/GenBank/DDBJ whole genome shotgun (WGS) entry which is preliminary data.</text>
</comment>
<dbReference type="Proteomes" id="UP000247702">
    <property type="component" value="Unassembled WGS sequence"/>
</dbReference>
<evidence type="ECO:0000313" key="2">
    <source>
        <dbReference type="Proteomes" id="UP000247702"/>
    </source>
</evidence>
<dbReference type="AlphaFoldDB" id="A0A2Z6RV26"/>
<dbReference type="SUPFAM" id="SSF53098">
    <property type="entry name" value="Ribonuclease H-like"/>
    <property type="match status" value="1"/>
</dbReference>
<reference evidence="1 2" key="1">
    <citation type="submission" date="2017-11" db="EMBL/GenBank/DDBJ databases">
        <title>The genome of Rhizophagus clarus HR1 reveals common genetic basis of auxotrophy among arbuscular mycorrhizal fungi.</title>
        <authorList>
            <person name="Kobayashi Y."/>
        </authorList>
    </citation>
    <scope>NUCLEOTIDE SEQUENCE [LARGE SCALE GENOMIC DNA]</scope>
    <source>
        <strain evidence="1 2">HR1</strain>
    </source>
</reference>
<proteinExistence type="predicted"/>
<dbReference type="EMBL" id="BEXD01003137">
    <property type="protein sequence ID" value="GBC00352.1"/>
    <property type="molecule type" value="Genomic_DNA"/>
</dbReference>
<evidence type="ECO:0000313" key="1">
    <source>
        <dbReference type="EMBL" id="GBC00352.1"/>
    </source>
</evidence>
<accession>A0A2Z6RV26</accession>
<keyword evidence="2" id="KW-1185">Reference proteome</keyword>